<evidence type="ECO:0000313" key="1">
    <source>
        <dbReference type="EMBL" id="OEJ75276.1"/>
    </source>
</evidence>
<dbReference type="RefSeq" id="WP_069967276.1">
    <property type="nucleotide sequence ID" value="NZ_CM124774.1"/>
</dbReference>
<dbReference type="InterPro" id="IPR027417">
    <property type="entry name" value="P-loop_NTPase"/>
</dbReference>
<comment type="caution">
    <text evidence="1">The sequence shown here is derived from an EMBL/GenBank/DDBJ whole genome shotgun (WGS) entry which is preliminary data.</text>
</comment>
<dbReference type="OrthoDB" id="9766687at2"/>
<proteinExistence type="predicted"/>
<accession>A0A1E5QKS1</accession>
<reference evidence="1" key="1">
    <citation type="submission" date="2016-09" db="EMBL/GenBank/DDBJ databases">
        <title>Draft genome of thermotolerant cyanobacterium Desertifilum sp. strain IPPAS B-1220.</title>
        <authorList>
            <person name="Sinetova M.A."/>
            <person name="Bolakhan K."/>
            <person name="Zayadan B.K."/>
            <person name="Mironov K.S."/>
            <person name="Ustinova V."/>
            <person name="Kupriyanova E.V."/>
            <person name="Sidorov R.A."/>
            <person name="Skrypnik A.N."/>
            <person name="Gogoleva N.E."/>
            <person name="Gogolev Y.V."/>
            <person name="Los D.A."/>
        </authorList>
    </citation>
    <scope>NUCLEOTIDE SEQUENCE [LARGE SCALE GENOMIC DNA]</scope>
    <source>
        <strain evidence="1">IPPAS B-1220</strain>
    </source>
</reference>
<dbReference type="Gene3D" id="3.40.50.300">
    <property type="entry name" value="P-loop containing nucleotide triphosphate hydrolases"/>
    <property type="match status" value="1"/>
</dbReference>
<sequence length="276" mass="31696">MSKSKLACVTGLPRSGSTLLCQLLAEHPDIDTNGMSSPLFGALQSLRAHLSDNEFFLAQLDREFELNYARLQRSCRAFAAAWWQDTSCSVVVDKHRGWLNQIELALELDPEVKMLVCVRELGQVFGSIEAQHQKTVWLDFPDDLANLSPYTRAEKLFAPTGVVGGPLQSLQSVQDRPVEQQQRLFFVVFEHLMSEPVEVMKNIFHWLGVAPYEINPQNLTVRPSEADSYYRFKYPHRTYPQIQPPQRRQISARIEADLKSNYRWFYELFYPGLLGS</sequence>
<dbReference type="SUPFAM" id="SSF52540">
    <property type="entry name" value="P-loop containing nucleoside triphosphate hydrolases"/>
    <property type="match status" value="1"/>
</dbReference>
<organism evidence="1">
    <name type="scientific">Desertifilum tharense IPPAS B-1220</name>
    <dbReference type="NCBI Taxonomy" id="1781255"/>
    <lineage>
        <taxon>Bacteria</taxon>
        <taxon>Bacillati</taxon>
        <taxon>Cyanobacteriota</taxon>
        <taxon>Cyanophyceae</taxon>
        <taxon>Desertifilales</taxon>
        <taxon>Desertifilaceae</taxon>
        <taxon>Desertifilum</taxon>
    </lineage>
</organism>
<protein>
    <recommendedName>
        <fullName evidence="2">Sulfotransferase</fullName>
    </recommendedName>
</protein>
<dbReference type="EMBL" id="MJGC01000053">
    <property type="protein sequence ID" value="OEJ75276.1"/>
    <property type="molecule type" value="Genomic_DNA"/>
</dbReference>
<dbReference type="Pfam" id="PF13469">
    <property type="entry name" value="Sulfotransfer_3"/>
    <property type="match status" value="1"/>
</dbReference>
<name>A0A1E5QKS1_9CYAN</name>
<gene>
    <name evidence="1" type="ORF">BH720_11210</name>
</gene>
<evidence type="ECO:0008006" key="2">
    <source>
        <dbReference type="Google" id="ProtNLM"/>
    </source>
</evidence>
<dbReference type="AlphaFoldDB" id="A0A1E5QKS1"/>